<dbReference type="InterPro" id="IPR001296">
    <property type="entry name" value="Glyco_trans_1"/>
</dbReference>
<dbReference type="Gene3D" id="3.40.50.2000">
    <property type="entry name" value="Glycogen Phosphorylase B"/>
    <property type="match status" value="2"/>
</dbReference>
<dbReference type="CDD" id="cd03811">
    <property type="entry name" value="GT4_GT28_WabH-like"/>
    <property type="match status" value="1"/>
</dbReference>
<protein>
    <submittedName>
        <fullName evidence="3">Glycosyltransferase involved in cell wall biosynthesis</fullName>
    </submittedName>
</protein>
<keyword evidence="3" id="KW-0808">Transferase</keyword>
<dbReference type="GO" id="GO:0016757">
    <property type="term" value="F:glycosyltransferase activity"/>
    <property type="evidence" value="ECO:0007669"/>
    <property type="project" value="UniProtKB-ARBA"/>
</dbReference>
<evidence type="ECO:0000259" key="2">
    <source>
        <dbReference type="Pfam" id="PF13439"/>
    </source>
</evidence>
<accession>A0A2T5GG24</accession>
<dbReference type="RefSeq" id="WP_107959925.1">
    <property type="nucleotide sequence ID" value="NZ_QAOG01000009.1"/>
</dbReference>
<sequence length="369" mass="40061">MTVGVGVSPSNQRLAVLLPDLGGGGAERVALALMQGFVERGHPVDLVLVNRRGVLLPLVPEDVNIVDLGARKLRQVIPPLVRYLRQYRPHALQAMMWPLPLLAVIARKLARVDTRIIGSEHTTLSTMPHGLRHPAVRAITRQAYLSADALVAVSAGVADDLASFVGVPRHKVAVIHNPLLLPDRLPDAQQMAARWPADTKRILAVGALKSEKNYPLLLRAFALVRQHVNASLLILGDGPLRGVLEQQVSDENLTDSVVFVGFETDPWPYYAAAHLFVLSSDFEGFGNVLVEAMHAGLPIISTDCPNGPREILMDGKFGTLICCGDEKALAEAIEHDLREPALPADQYQRSHALSGTEAIDKHMAIMRGS</sequence>
<comment type="caution">
    <text evidence="3">The sequence shown here is derived from an EMBL/GenBank/DDBJ whole genome shotgun (WGS) entry which is preliminary data.</text>
</comment>
<name>A0A2T5GG24_9SPHN</name>
<organism evidence="3 4">
    <name type="scientific">Sphingomonas aurantiaca</name>
    <dbReference type="NCBI Taxonomy" id="185949"/>
    <lineage>
        <taxon>Bacteria</taxon>
        <taxon>Pseudomonadati</taxon>
        <taxon>Pseudomonadota</taxon>
        <taxon>Alphaproteobacteria</taxon>
        <taxon>Sphingomonadales</taxon>
        <taxon>Sphingomonadaceae</taxon>
        <taxon>Sphingomonas</taxon>
    </lineage>
</organism>
<dbReference type="SUPFAM" id="SSF53756">
    <property type="entry name" value="UDP-Glycosyltransferase/glycogen phosphorylase"/>
    <property type="match status" value="1"/>
</dbReference>
<feature type="domain" description="Glycosyltransferase subfamily 4-like N-terminal" evidence="2">
    <location>
        <begin position="24"/>
        <end position="178"/>
    </location>
</feature>
<dbReference type="PANTHER" id="PTHR12526">
    <property type="entry name" value="GLYCOSYLTRANSFERASE"/>
    <property type="match status" value="1"/>
</dbReference>
<gene>
    <name evidence="3" type="ORF">C8J26_3881</name>
</gene>
<evidence type="ECO:0000259" key="1">
    <source>
        <dbReference type="Pfam" id="PF00534"/>
    </source>
</evidence>
<reference evidence="3 4" key="1">
    <citation type="submission" date="2018-04" db="EMBL/GenBank/DDBJ databases">
        <title>Genomic Encyclopedia of Type Strains, Phase III (KMG-III): the genomes of soil and plant-associated and newly described type strains.</title>
        <authorList>
            <person name="Whitman W."/>
        </authorList>
    </citation>
    <scope>NUCLEOTIDE SEQUENCE [LARGE SCALE GENOMIC DNA]</scope>
    <source>
        <strain evidence="3 4">MA101b</strain>
    </source>
</reference>
<dbReference type="Proteomes" id="UP000244189">
    <property type="component" value="Unassembled WGS sequence"/>
</dbReference>
<feature type="domain" description="Glycosyl transferase family 1" evidence="1">
    <location>
        <begin position="194"/>
        <end position="347"/>
    </location>
</feature>
<dbReference type="EMBL" id="QAOG01000009">
    <property type="protein sequence ID" value="PTQ58281.1"/>
    <property type="molecule type" value="Genomic_DNA"/>
</dbReference>
<dbReference type="AlphaFoldDB" id="A0A2T5GG24"/>
<dbReference type="InterPro" id="IPR028098">
    <property type="entry name" value="Glyco_trans_4-like_N"/>
</dbReference>
<evidence type="ECO:0000313" key="3">
    <source>
        <dbReference type="EMBL" id="PTQ58281.1"/>
    </source>
</evidence>
<evidence type="ECO:0000313" key="4">
    <source>
        <dbReference type="Proteomes" id="UP000244189"/>
    </source>
</evidence>
<dbReference type="PANTHER" id="PTHR12526:SF630">
    <property type="entry name" value="GLYCOSYLTRANSFERASE"/>
    <property type="match status" value="1"/>
</dbReference>
<dbReference type="Pfam" id="PF00534">
    <property type="entry name" value="Glycos_transf_1"/>
    <property type="match status" value="1"/>
</dbReference>
<dbReference type="Pfam" id="PF13439">
    <property type="entry name" value="Glyco_transf_4"/>
    <property type="match status" value="1"/>
</dbReference>
<proteinExistence type="predicted"/>
<keyword evidence="4" id="KW-1185">Reference proteome</keyword>